<evidence type="ECO:0000313" key="1">
    <source>
        <dbReference type="EMBL" id="MZP42413.1"/>
    </source>
</evidence>
<protein>
    <submittedName>
        <fullName evidence="1">Uncharacterized protein</fullName>
    </submittedName>
</protein>
<proteinExistence type="predicted"/>
<organism evidence="1 2">
    <name type="scientific">Heliomicrobium gestii</name>
    <name type="common">Heliobacterium gestii</name>
    <dbReference type="NCBI Taxonomy" id="2699"/>
    <lineage>
        <taxon>Bacteria</taxon>
        <taxon>Bacillati</taxon>
        <taxon>Bacillota</taxon>
        <taxon>Clostridia</taxon>
        <taxon>Eubacteriales</taxon>
        <taxon>Heliobacteriaceae</taxon>
        <taxon>Heliomicrobium</taxon>
    </lineage>
</organism>
<keyword evidence="2" id="KW-1185">Reference proteome</keyword>
<comment type="caution">
    <text evidence="1">The sequence shown here is derived from an EMBL/GenBank/DDBJ whole genome shotgun (WGS) entry which is preliminary data.</text>
</comment>
<dbReference type="RefSeq" id="WP_161260974.1">
    <property type="nucleotide sequence ID" value="NZ_JAFBDC010000006.1"/>
</dbReference>
<gene>
    <name evidence="1" type="ORF">GTO89_05075</name>
</gene>
<reference evidence="1 2" key="1">
    <citation type="submission" date="2020-01" db="EMBL/GenBank/DDBJ databases">
        <title>Whole genome sequence of Heliobacterium gestii DSM 11169.</title>
        <authorList>
            <person name="Kyndt J.A."/>
            <person name="Meyer T.E."/>
        </authorList>
    </citation>
    <scope>NUCLEOTIDE SEQUENCE [LARGE SCALE GENOMIC DNA]</scope>
    <source>
        <strain evidence="1 2">DSM 11169</strain>
    </source>
</reference>
<accession>A0A845LFZ9</accession>
<dbReference type="Proteomes" id="UP000471031">
    <property type="component" value="Unassembled WGS sequence"/>
</dbReference>
<sequence length="286" mass="34015">MDKNLELIEKFYLRFLDCLELVNYYHLYLNLGLFYSEFSKRKSLVDQVNEVSLDQPTEYILDVDSIKHVLNAFSKNPMPDFFSGMTVINSIRGFTMSVYEFLNDTENGGKIFEQILIEEIFNENEDDFFNFRIVLSFIRNVLSHNISYNTNVKYKDIASQIRWMKNRGINDQFVRFKYPYSESPLNCYGDLHIKIKLNFGSLKPDEVLPFNFFITEPELFKLGLFCYHTILYLSKYAEDVFKEVELLYMLPKRFINVGFSHFGKRITMSLRDLLKEYHNGNIKFID</sequence>
<name>A0A845LFZ9_HELGE</name>
<evidence type="ECO:0000313" key="2">
    <source>
        <dbReference type="Proteomes" id="UP000471031"/>
    </source>
</evidence>
<dbReference type="AlphaFoldDB" id="A0A845LFZ9"/>
<dbReference type="OrthoDB" id="5338807at2"/>
<dbReference type="EMBL" id="WXEX01000003">
    <property type="protein sequence ID" value="MZP42413.1"/>
    <property type="molecule type" value="Genomic_DNA"/>
</dbReference>